<dbReference type="EMBL" id="KN880500">
    <property type="protein sequence ID" value="KIY68559.1"/>
    <property type="molecule type" value="Genomic_DNA"/>
</dbReference>
<dbReference type="AlphaFoldDB" id="A0A0D7BEI7"/>
<reference evidence="1 2" key="1">
    <citation type="journal article" date="2015" name="Fungal Genet. Biol.">
        <title>Evolution of novel wood decay mechanisms in Agaricales revealed by the genome sequences of Fistulina hepatica and Cylindrobasidium torrendii.</title>
        <authorList>
            <person name="Floudas D."/>
            <person name="Held B.W."/>
            <person name="Riley R."/>
            <person name="Nagy L.G."/>
            <person name="Koehler G."/>
            <person name="Ransdell A.S."/>
            <person name="Younus H."/>
            <person name="Chow J."/>
            <person name="Chiniquy J."/>
            <person name="Lipzen A."/>
            <person name="Tritt A."/>
            <person name="Sun H."/>
            <person name="Haridas S."/>
            <person name="LaButti K."/>
            <person name="Ohm R.A."/>
            <person name="Kues U."/>
            <person name="Blanchette R.A."/>
            <person name="Grigoriev I.V."/>
            <person name="Minto R.E."/>
            <person name="Hibbett D.S."/>
        </authorList>
    </citation>
    <scope>NUCLEOTIDE SEQUENCE [LARGE SCALE GENOMIC DNA]</scope>
    <source>
        <strain evidence="1 2">FP15055 ss-10</strain>
    </source>
</reference>
<evidence type="ECO:0000313" key="2">
    <source>
        <dbReference type="Proteomes" id="UP000054007"/>
    </source>
</evidence>
<evidence type="ECO:0000313" key="1">
    <source>
        <dbReference type="EMBL" id="KIY68559.1"/>
    </source>
</evidence>
<keyword evidence="2" id="KW-1185">Reference proteome</keyword>
<name>A0A0D7BEI7_9AGAR</name>
<gene>
    <name evidence="1" type="ORF">CYLTODRAFT_453434</name>
</gene>
<organism evidence="1 2">
    <name type="scientific">Cylindrobasidium torrendii FP15055 ss-10</name>
    <dbReference type="NCBI Taxonomy" id="1314674"/>
    <lineage>
        <taxon>Eukaryota</taxon>
        <taxon>Fungi</taxon>
        <taxon>Dikarya</taxon>
        <taxon>Basidiomycota</taxon>
        <taxon>Agaricomycotina</taxon>
        <taxon>Agaricomycetes</taxon>
        <taxon>Agaricomycetidae</taxon>
        <taxon>Agaricales</taxon>
        <taxon>Marasmiineae</taxon>
        <taxon>Physalacriaceae</taxon>
        <taxon>Cylindrobasidium</taxon>
    </lineage>
</organism>
<dbReference type="Proteomes" id="UP000054007">
    <property type="component" value="Unassembled WGS sequence"/>
</dbReference>
<accession>A0A0D7BEI7</accession>
<protein>
    <submittedName>
        <fullName evidence="1">Uncharacterized protein</fullName>
    </submittedName>
</protein>
<proteinExistence type="predicted"/>
<sequence length="163" mass="17723">MPSKPTQGTKCPICPLEGNSWVVTTKTDYATNTQLVDQHIIDTHADYRFFCNIPGCTFSVPYLNRRNVRFIHAQADHGRRYEGETLRKIESFTNVASTASIPGTSSGLYPMPYSSVSASNHPGNAPAPLPSPSSYPAQSVVPDAYVTTFSTLYGAFEPADSQA</sequence>